<sequence length="491" mass="50995">MKGITFCVLLCSVSLNAMPSELDNQLRIIEGLRRRGGAAKLGEEISGGIAGSISTSIAALAGLGLSVLEAIGGGIVGIGDKTSLGLINGLTAVHNLRRSERRLEANENVLNSPQELDMLRRREIADPLRRHMDDGVPTLGLPDGLRRKGGAATLGEEIAGGIAGSISTSIAALAGLGLSVLEAIGGGIVGIGDKTSLGLINGLTGVHNLRRSLRSEFDGIGNEGVDEHFHIPVNWLDDPYDSELIDSGIGILGVGDIHARDVGIAGIGKIFCTVLCSVSLNALPSGLDDRLPIIEGFRRQGGAANLGEEIAGGIAGSHSTSTGLLTGLGLKVLEAIGGGILGVGDKTSGLTTVGDLERKQPPLLIKENVHNSLQKSNESKRGEMSDSLSPHMDGGVSRLDPEPDHSVIHGNEGVVQIIHSGVPSGLQILDGSRRKGEVDEIGKEIGVGVPKNSGIPHDLNAVLDRKLNNLWVDKPLKVDRDLANLVLGNEK</sequence>
<keyword evidence="2" id="KW-0732">Signal</keyword>
<dbReference type="EMBL" id="OV170229">
    <property type="protein sequence ID" value="CAH0731722.1"/>
    <property type="molecule type" value="Genomic_DNA"/>
</dbReference>
<feature type="chain" id="PRO_5035437855" evidence="2">
    <location>
        <begin position="20"/>
        <end position="491"/>
    </location>
</feature>
<evidence type="ECO:0000256" key="2">
    <source>
        <dbReference type="SAM" id="SignalP"/>
    </source>
</evidence>
<feature type="non-terminal residue" evidence="3">
    <location>
        <position position="491"/>
    </location>
</feature>
<accession>A0A8J9V5J5</accession>
<protein>
    <submittedName>
        <fullName evidence="3">Uncharacterized protein</fullName>
    </submittedName>
</protein>
<keyword evidence="4" id="KW-1185">Reference proteome</keyword>
<feature type="signal peptide" evidence="2">
    <location>
        <begin position="1"/>
        <end position="19"/>
    </location>
</feature>
<gene>
    <name evidence="3" type="ORF">BINO364_LOCUS16517</name>
</gene>
<evidence type="ECO:0000313" key="4">
    <source>
        <dbReference type="Proteomes" id="UP000838878"/>
    </source>
</evidence>
<evidence type="ECO:0000256" key="1">
    <source>
        <dbReference type="SAM" id="MobiDB-lite"/>
    </source>
</evidence>
<evidence type="ECO:0000313" key="3">
    <source>
        <dbReference type="EMBL" id="CAH0731722.1"/>
    </source>
</evidence>
<organism evidence="3 4">
    <name type="scientific">Brenthis ino</name>
    <name type="common">lesser marbled fritillary</name>
    <dbReference type="NCBI Taxonomy" id="405034"/>
    <lineage>
        <taxon>Eukaryota</taxon>
        <taxon>Metazoa</taxon>
        <taxon>Ecdysozoa</taxon>
        <taxon>Arthropoda</taxon>
        <taxon>Hexapoda</taxon>
        <taxon>Insecta</taxon>
        <taxon>Pterygota</taxon>
        <taxon>Neoptera</taxon>
        <taxon>Endopterygota</taxon>
        <taxon>Lepidoptera</taxon>
        <taxon>Glossata</taxon>
        <taxon>Ditrysia</taxon>
        <taxon>Papilionoidea</taxon>
        <taxon>Nymphalidae</taxon>
        <taxon>Heliconiinae</taxon>
        <taxon>Argynnini</taxon>
        <taxon>Brenthis</taxon>
    </lineage>
</organism>
<dbReference type="OrthoDB" id="10542815at2759"/>
<dbReference type="AlphaFoldDB" id="A0A8J9V5J5"/>
<proteinExistence type="predicted"/>
<reference evidence="3" key="1">
    <citation type="submission" date="2021-12" db="EMBL/GenBank/DDBJ databases">
        <authorList>
            <person name="Martin H S."/>
        </authorList>
    </citation>
    <scope>NUCLEOTIDE SEQUENCE</scope>
</reference>
<name>A0A8J9V5J5_9NEOP</name>
<dbReference type="Proteomes" id="UP000838878">
    <property type="component" value="Chromosome 9"/>
</dbReference>
<feature type="region of interest" description="Disordered" evidence="1">
    <location>
        <begin position="368"/>
        <end position="406"/>
    </location>
</feature>